<organism evidence="1">
    <name type="scientific">Tanacetum cinerariifolium</name>
    <name type="common">Dalmatian daisy</name>
    <name type="synonym">Chrysanthemum cinerariifolium</name>
    <dbReference type="NCBI Taxonomy" id="118510"/>
    <lineage>
        <taxon>Eukaryota</taxon>
        <taxon>Viridiplantae</taxon>
        <taxon>Streptophyta</taxon>
        <taxon>Embryophyta</taxon>
        <taxon>Tracheophyta</taxon>
        <taxon>Spermatophyta</taxon>
        <taxon>Magnoliopsida</taxon>
        <taxon>eudicotyledons</taxon>
        <taxon>Gunneridae</taxon>
        <taxon>Pentapetalae</taxon>
        <taxon>asterids</taxon>
        <taxon>campanulids</taxon>
        <taxon>Asterales</taxon>
        <taxon>Asteraceae</taxon>
        <taxon>Asteroideae</taxon>
        <taxon>Anthemideae</taxon>
        <taxon>Anthemidinae</taxon>
        <taxon>Tanacetum</taxon>
    </lineage>
</organism>
<accession>A0A699HRP1</accession>
<evidence type="ECO:0000313" key="1">
    <source>
        <dbReference type="EMBL" id="GEY62493.1"/>
    </source>
</evidence>
<sequence length="125" mass="14356">MPLIYSLPSFMVGTPVDCCAMMSSLDASLRYNQYCALFLIRMPCNVVQAIMMFDYDRLLDYGTTRRLHKAMNRSECKDGNYRPQSIPGKREHYSSLSLFCSKSPQSFSNIIKCPLDIEHHPMAPF</sequence>
<gene>
    <name evidence="1" type="ORF">Tci_434467</name>
</gene>
<reference evidence="1" key="1">
    <citation type="journal article" date="2019" name="Sci. Rep.">
        <title>Draft genome of Tanacetum cinerariifolium, the natural source of mosquito coil.</title>
        <authorList>
            <person name="Yamashiro T."/>
            <person name="Shiraishi A."/>
            <person name="Satake H."/>
            <person name="Nakayama K."/>
        </authorList>
    </citation>
    <scope>NUCLEOTIDE SEQUENCE</scope>
</reference>
<dbReference type="AlphaFoldDB" id="A0A699HRP1"/>
<comment type="caution">
    <text evidence="1">The sequence shown here is derived from an EMBL/GenBank/DDBJ whole genome shotgun (WGS) entry which is preliminary data.</text>
</comment>
<protein>
    <submittedName>
        <fullName evidence="1">Uncharacterized protein</fullName>
    </submittedName>
</protein>
<proteinExistence type="predicted"/>
<dbReference type="EMBL" id="BKCJ010194625">
    <property type="protein sequence ID" value="GEY62493.1"/>
    <property type="molecule type" value="Genomic_DNA"/>
</dbReference>
<name>A0A699HRP1_TANCI</name>